<feature type="transmembrane region" description="Helical" evidence="2">
    <location>
        <begin position="89"/>
        <end position="110"/>
    </location>
</feature>
<gene>
    <name evidence="3" type="ORF">L227DRAFT_653479</name>
</gene>
<feature type="compositionally biased region" description="Low complexity" evidence="1">
    <location>
        <begin position="43"/>
        <end position="53"/>
    </location>
</feature>
<keyword evidence="2" id="KW-1133">Transmembrane helix</keyword>
<keyword evidence="2" id="KW-0472">Membrane</keyword>
<evidence type="ECO:0000256" key="1">
    <source>
        <dbReference type="SAM" id="MobiDB-lite"/>
    </source>
</evidence>
<protein>
    <submittedName>
        <fullName evidence="3">Uncharacterized protein</fullName>
    </submittedName>
</protein>
<dbReference type="AlphaFoldDB" id="A0A5C2S8B9"/>
<feature type="region of interest" description="Disordered" evidence="1">
    <location>
        <begin position="421"/>
        <end position="462"/>
    </location>
</feature>
<reference evidence="3" key="1">
    <citation type="journal article" date="2018" name="Genome Biol. Evol.">
        <title>Genomics and development of Lentinus tigrinus, a white-rot wood-decaying mushroom with dimorphic fruiting bodies.</title>
        <authorList>
            <person name="Wu B."/>
            <person name="Xu Z."/>
            <person name="Knudson A."/>
            <person name="Carlson A."/>
            <person name="Chen N."/>
            <person name="Kovaka S."/>
            <person name="LaButti K."/>
            <person name="Lipzen A."/>
            <person name="Pennachio C."/>
            <person name="Riley R."/>
            <person name="Schakwitz W."/>
            <person name="Umezawa K."/>
            <person name="Ohm R.A."/>
            <person name="Grigoriev I.V."/>
            <person name="Nagy L.G."/>
            <person name="Gibbons J."/>
            <person name="Hibbett D."/>
        </authorList>
    </citation>
    <scope>NUCLEOTIDE SEQUENCE [LARGE SCALE GENOMIC DNA]</scope>
    <source>
        <strain evidence="3">ALCF2SS1-6</strain>
    </source>
</reference>
<dbReference type="Proteomes" id="UP000313359">
    <property type="component" value="Unassembled WGS sequence"/>
</dbReference>
<evidence type="ECO:0000313" key="4">
    <source>
        <dbReference type="Proteomes" id="UP000313359"/>
    </source>
</evidence>
<evidence type="ECO:0000256" key="2">
    <source>
        <dbReference type="SAM" id="Phobius"/>
    </source>
</evidence>
<feature type="region of interest" description="Disordered" evidence="1">
    <location>
        <begin position="204"/>
        <end position="226"/>
    </location>
</feature>
<feature type="region of interest" description="Disordered" evidence="1">
    <location>
        <begin position="240"/>
        <end position="275"/>
    </location>
</feature>
<proteinExistence type="predicted"/>
<evidence type="ECO:0000313" key="3">
    <source>
        <dbReference type="EMBL" id="RPD59960.1"/>
    </source>
</evidence>
<dbReference type="OrthoDB" id="2756861at2759"/>
<name>A0A5C2S8B9_9APHY</name>
<feature type="region of interest" description="Disordered" evidence="1">
    <location>
        <begin position="1"/>
        <end position="57"/>
    </location>
</feature>
<organism evidence="3 4">
    <name type="scientific">Lentinus tigrinus ALCF2SS1-6</name>
    <dbReference type="NCBI Taxonomy" id="1328759"/>
    <lineage>
        <taxon>Eukaryota</taxon>
        <taxon>Fungi</taxon>
        <taxon>Dikarya</taxon>
        <taxon>Basidiomycota</taxon>
        <taxon>Agaricomycotina</taxon>
        <taxon>Agaricomycetes</taxon>
        <taxon>Polyporales</taxon>
        <taxon>Polyporaceae</taxon>
        <taxon>Lentinus</taxon>
    </lineage>
</organism>
<feature type="compositionally biased region" description="Basic and acidic residues" evidence="1">
    <location>
        <begin position="243"/>
        <end position="255"/>
    </location>
</feature>
<dbReference type="EMBL" id="ML122267">
    <property type="protein sequence ID" value="RPD59960.1"/>
    <property type="molecule type" value="Genomic_DNA"/>
</dbReference>
<keyword evidence="2" id="KW-0812">Transmembrane</keyword>
<accession>A0A5C2S8B9</accession>
<keyword evidence="4" id="KW-1185">Reference proteome</keyword>
<sequence>MTLSRNVLVTRRRKKPEQTQVDDFFPAGSDSCVDLDPRDTDYLPDSSSPSLLSSKRRGHRIVWTSDEDEELIQKPPKKRRRRLMKTQPLSARLLAAAIVTGVDVVGGILLPDTAAGQSDARGRKILKARRQLPFVPGHRAPSPAEKFKADRRIFVDPRRTAPFEHAHFEFAGRPPIQAELPVVSARAAKEARPITAWKPVDDDAIANTGYRGDAPSRSRKAARASAQRLVTVPLKLVPPADLRSVEHRRQDDRPRGQPVHARSKARPPRGTTALPLEPCLQLSPARPRASAPVLCFKDASSFFVPNSSPLEPTSTGKPDFLDTVSALDDPSVSSSAEEVNDQSCLIGATADFHSQSSPAHNQLHDLAPSVPDLTVAGGTLPPDSLVVPVPGTSHTITLTRSAPRRPLKSLVSMLDNFREIARSATQKPTRESQPRSHPKAARSILPPLDRHTRPGSALPDDSFSLRRLRARVVGAPMFPGETN</sequence>